<accession>A0A545VLM3</accession>
<keyword evidence="3" id="KW-0436">Ligase</keyword>
<comment type="caution">
    <text evidence="3">The sequence shown here is derived from an EMBL/GenBank/DDBJ whole genome shotgun (WGS) entry which is preliminary data.</text>
</comment>
<dbReference type="Gene3D" id="3.30.300.30">
    <property type="match status" value="1"/>
</dbReference>
<dbReference type="CDD" id="cd04433">
    <property type="entry name" value="AFD_class_I"/>
    <property type="match status" value="1"/>
</dbReference>
<name>A0A545VLM3_9HYPO</name>
<sequence>MSVPNTKPSFPQDPLLVKLIRAAQAVPEHRIIIHDMYGLQKTYPELLGDILRTRSQLQAVLPATCFNENGLLSDASLYQTACTKTGYEFAVAFFAVRALGGAFVPLDAAAALERQADTLTKANSTCILTDQGSIAEVETVADHVLQTSRRSLSVVPISFNQAGVSPDDISIAEGTELNPDGPGFVVFTSGTTGYSKGVVLRRYCFAAAPIEQGDGAVVNYNASHWLGGTKNIIDGLLTCKTVFALNTPASSADVLDTFKNHHITHFVFNPALLRGMKQLLLGESEQQLTEERRYEISKHFSGITFFLSIGGLVDRDTVDFWTEVLGCPFQNRYGTTELGGLPTLGISNKKGSVGKIAPGVEVKLSEGTHGRLFIKSPDRFLCYLGDEEKTKAAFDDDGFYRTGDIAELVDDELIFHGRERDDYVIRGGCTISTVEVERALMALGYFEEATVVAVPVSESVQLCGAVVRPKQSHTAEMSIGRVRQDLWGKLDEGKWPVAMRILGLGEELPMTATGKPVKRQVIEDFFYDGDCGRDWFTPETPPPSVQCQGIIATA</sequence>
<dbReference type="GO" id="GO:0031956">
    <property type="term" value="F:medium-chain fatty acid-CoA ligase activity"/>
    <property type="evidence" value="ECO:0007669"/>
    <property type="project" value="TreeGrafter"/>
</dbReference>
<dbReference type="Proteomes" id="UP000315783">
    <property type="component" value="Unassembled WGS sequence"/>
</dbReference>
<dbReference type="PROSITE" id="PS00455">
    <property type="entry name" value="AMP_BINDING"/>
    <property type="match status" value="1"/>
</dbReference>
<dbReference type="PANTHER" id="PTHR43201:SF8">
    <property type="entry name" value="ACYL-COA SYNTHETASE FAMILY MEMBER 3"/>
    <property type="match status" value="1"/>
</dbReference>
<dbReference type="Gene3D" id="3.40.50.12780">
    <property type="entry name" value="N-terminal domain of ligase-like"/>
    <property type="match status" value="1"/>
</dbReference>
<keyword evidence="4" id="KW-1185">Reference proteome</keyword>
<dbReference type="InterPro" id="IPR042099">
    <property type="entry name" value="ANL_N_sf"/>
</dbReference>
<dbReference type="InterPro" id="IPR045851">
    <property type="entry name" value="AMP-bd_C_sf"/>
</dbReference>
<comment type="similarity">
    <text evidence="1">Belongs to the ATP-dependent AMP-binding enzyme family.</text>
</comment>
<evidence type="ECO:0000256" key="1">
    <source>
        <dbReference type="ARBA" id="ARBA00006432"/>
    </source>
</evidence>
<evidence type="ECO:0000313" key="3">
    <source>
        <dbReference type="EMBL" id="TQV90869.1"/>
    </source>
</evidence>
<feature type="domain" description="AMP-dependent synthetase/ligase" evidence="2">
    <location>
        <begin position="84"/>
        <end position="384"/>
    </location>
</feature>
<dbReference type="PANTHER" id="PTHR43201">
    <property type="entry name" value="ACYL-COA SYNTHETASE"/>
    <property type="match status" value="1"/>
</dbReference>
<reference evidence="3 4" key="1">
    <citation type="journal article" date="2019" name="Appl. Microbiol. Biotechnol.">
        <title>Genome sequence of Isaria javanica and comparative genome analysis insights into family S53 peptidase evolution in fungal entomopathogens.</title>
        <authorList>
            <person name="Lin R."/>
            <person name="Zhang X."/>
            <person name="Xin B."/>
            <person name="Zou M."/>
            <person name="Gao Y."/>
            <person name="Qin F."/>
            <person name="Hu Q."/>
            <person name="Xie B."/>
            <person name="Cheng X."/>
        </authorList>
    </citation>
    <scope>NUCLEOTIDE SEQUENCE [LARGE SCALE GENOMIC DNA]</scope>
    <source>
        <strain evidence="3 4">IJ1G</strain>
    </source>
</reference>
<dbReference type="EMBL" id="SPUK01000022">
    <property type="protein sequence ID" value="TQV90869.1"/>
    <property type="molecule type" value="Genomic_DNA"/>
</dbReference>
<dbReference type="STRING" id="43265.A0A545VLM3"/>
<dbReference type="SUPFAM" id="SSF56801">
    <property type="entry name" value="Acetyl-CoA synthetase-like"/>
    <property type="match status" value="1"/>
</dbReference>
<proteinExistence type="inferred from homology"/>
<dbReference type="InterPro" id="IPR020845">
    <property type="entry name" value="AMP-binding_CS"/>
</dbReference>
<dbReference type="AlphaFoldDB" id="A0A545VLM3"/>
<dbReference type="OrthoDB" id="6614653at2759"/>
<protein>
    <submittedName>
        <fullName evidence="3">AMP-dependent synthetase/ligase</fullName>
    </submittedName>
</protein>
<dbReference type="Pfam" id="PF00501">
    <property type="entry name" value="AMP-binding"/>
    <property type="match status" value="1"/>
</dbReference>
<gene>
    <name evidence="3" type="ORF">IF1G_10390</name>
</gene>
<organism evidence="3 4">
    <name type="scientific">Cordyceps javanica</name>
    <dbReference type="NCBI Taxonomy" id="43265"/>
    <lineage>
        <taxon>Eukaryota</taxon>
        <taxon>Fungi</taxon>
        <taxon>Dikarya</taxon>
        <taxon>Ascomycota</taxon>
        <taxon>Pezizomycotina</taxon>
        <taxon>Sordariomycetes</taxon>
        <taxon>Hypocreomycetidae</taxon>
        <taxon>Hypocreales</taxon>
        <taxon>Cordycipitaceae</taxon>
        <taxon>Cordyceps</taxon>
    </lineage>
</organism>
<evidence type="ECO:0000259" key="2">
    <source>
        <dbReference type="Pfam" id="PF00501"/>
    </source>
</evidence>
<evidence type="ECO:0000313" key="4">
    <source>
        <dbReference type="Proteomes" id="UP000315783"/>
    </source>
</evidence>
<dbReference type="InterPro" id="IPR000873">
    <property type="entry name" value="AMP-dep_synth/lig_dom"/>
</dbReference>
<dbReference type="GO" id="GO:0006631">
    <property type="term" value="P:fatty acid metabolic process"/>
    <property type="evidence" value="ECO:0007669"/>
    <property type="project" value="TreeGrafter"/>
</dbReference>